<name>R7TXG2_CAPTE</name>
<proteinExistence type="predicted"/>
<accession>R7TXG2</accession>
<evidence type="ECO:0000313" key="1">
    <source>
        <dbReference type="EMBL" id="ELT98277.1"/>
    </source>
</evidence>
<reference evidence="2" key="3">
    <citation type="submission" date="2015-06" db="UniProtKB">
        <authorList>
            <consortium name="EnsemblMetazoa"/>
        </authorList>
    </citation>
    <scope>IDENTIFICATION</scope>
</reference>
<evidence type="ECO:0000313" key="2">
    <source>
        <dbReference type="EnsemblMetazoa" id="CapteP189984"/>
    </source>
</evidence>
<reference evidence="3" key="1">
    <citation type="submission" date="2012-12" db="EMBL/GenBank/DDBJ databases">
        <authorList>
            <person name="Hellsten U."/>
            <person name="Grimwood J."/>
            <person name="Chapman J.A."/>
            <person name="Shapiro H."/>
            <person name="Aerts A."/>
            <person name="Otillar R.P."/>
            <person name="Terry A.Y."/>
            <person name="Boore J.L."/>
            <person name="Simakov O."/>
            <person name="Marletaz F."/>
            <person name="Cho S.-J."/>
            <person name="Edsinger-Gonzales E."/>
            <person name="Havlak P."/>
            <person name="Kuo D.-H."/>
            <person name="Larsson T."/>
            <person name="Lv J."/>
            <person name="Arendt D."/>
            <person name="Savage R."/>
            <person name="Osoegawa K."/>
            <person name="de Jong P."/>
            <person name="Lindberg D.R."/>
            <person name="Seaver E.C."/>
            <person name="Weisblat D.A."/>
            <person name="Putnam N.H."/>
            <person name="Grigoriev I.V."/>
            <person name="Rokhsar D.S."/>
        </authorList>
    </citation>
    <scope>NUCLEOTIDE SEQUENCE</scope>
    <source>
        <strain evidence="3">I ESC-2004</strain>
    </source>
</reference>
<dbReference type="EMBL" id="AMQN01010553">
    <property type="status" value="NOT_ANNOTATED_CDS"/>
    <property type="molecule type" value="Genomic_DNA"/>
</dbReference>
<protein>
    <submittedName>
        <fullName evidence="1 2">Uncharacterized protein</fullName>
    </submittedName>
</protein>
<dbReference type="Proteomes" id="UP000014760">
    <property type="component" value="Unassembled WGS sequence"/>
</dbReference>
<organism evidence="1">
    <name type="scientific">Capitella teleta</name>
    <name type="common">Polychaete worm</name>
    <dbReference type="NCBI Taxonomy" id="283909"/>
    <lineage>
        <taxon>Eukaryota</taxon>
        <taxon>Metazoa</taxon>
        <taxon>Spiralia</taxon>
        <taxon>Lophotrochozoa</taxon>
        <taxon>Annelida</taxon>
        <taxon>Polychaeta</taxon>
        <taxon>Sedentaria</taxon>
        <taxon>Scolecida</taxon>
        <taxon>Capitellidae</taxon>
        <taxon>Capitella</taxon>
    </lineage>
</organism>
<keyword evidence="3" id="KW-1185">Reference proteome</keyword>
<dbReference type="EMBL" id="KB308112">
    <property type="protein sequence ID" value="ELT98277.1"/>
    <property type="molecule type" value="Genomic_DNA"/>
</dbReference>
<dbReference type="EnsemblMetazoa" id="CapteT189984">
    <property type="protein sequence ID" value="CapteP189984"/>
    <property type="gene ID" value="CapteG189984"/>
</dbReference>
<reference evidence="1 3" key="2">
    <citation type="journal article" date="2013" name="Nature">
        <title>Insights into bilaterian evolution from three spiralian genomes.</title>
        <authorList>
            <person name="Simakov O."/>
            <person name="Marletaz F."/>
            <person name="Cho S.J."/>
            <person name="Edsinger-Gonzales E."/>
            <person name="Havlak P."/>
            <person name="Hellsten U."/>
            <person name="Kuo D.H."/>
            <person name="Larsson T."/>
            <person name="Lv J."/>
            <person name="Arendt D."/>
            <person name="Savage R."/>
            <person name="Osoegawa K."/>
            <person name="de Jong P."/>
            <person name="Grimwood J."/>
            <person name="Chapman J.A."/>
            <person name="Shapiro H."/>
            <person name="Aerts A."/>
            <person name="Otillar R.P."/>
            <person name="Terry A.Y."/>
            <person name="Boore J.L."/>
            <person name="Grigoriev I.V."/>
            <person name="Lindberg D.R."/>
            <person name="Seaver E.C."/>
            <person name="Weisblat D.A."/>
            <person name="Putnam N.H."/>
            <person name="Rokhsar D.S."/>
        </authorList>
    </citation>
    <scope>NUCLEOTIDE SEQUENCE</scope>
    <source>
        <strain evidence="1 3">I ESC-2004</strain>
    </source>
</reference>
<sequence length="184" mass="20944">MDKRVQVPEEVMRQIYPHIVEGIQVIRGILRYILLANLLHVLEKNALSGRIARALQFRDLRSEQKCDKMADAFEAHSFADQRGEVKEQVLQSTGIDIDNPDHVREEACTFADVGSVAELAVQRGIPEPYTREMCPSFVESINMVHGMLREVMSSPYLPDDYKSVLEACLDFYNAMEEVGMLDLQ</sequence>
<dbReference type="AlphaFoldDB" id="R7TXG2"/>
<evidence type="ECO:0000313" key="3">
    <source>
        <dbReference type="Proteomes" id="UP000014760"/>
    </source>
</evidence>
<gene>
    <name evidence="1" type="ORF">CAPTEDRAFT_189984</name>
</gene>
<dbReference type="HOGENOM" id="CLU_126176_0_0_1"/>